<organism evidence="2">
    <name type="scientific">uncultured Rubrobacteraceae bacterium</name>
    <dbReference type="NCBI Taxonomy" id="349277"/>
    <lineage>
        <taxon>Bacteria</taxon>
        <taxon>Bacillati</taxon>
        <taxon>Actinomycetota</taxon>
        <taxon>Rubrobacteria</taxon>
        <taxon>Rubrobacterales</taxon>
        <taxon>Rubrobacteraceae</taxon>
        <taxon>environmental samples</taxon>
    </lineage>
</organism>
<feature type="non-terminal residue" evidence="2">
    <location>
        <position position="39"/>
    </location>
</feature>
<evidence type="ECO:0000313" key="2">
    <source>
        <dbReference type="EMBL" id="CAA9470328.1"/>
    </source>
</evidence>
<gene>
    <name evidence="2" type="ORF">AVDCRST_MAG02-4030</name>
</gene>
<accession>A0A6J4RCN3</accession>
<proteinExistence type="predicted"/>
<protein>
    <submittedName>
        <fullName evidence="2">Uncharacterized protein</fullName>
    </submittedName>
</protein>
<evidence type="ECO:0000256" key="1">
    <source>
        <dbReference type="SAM" id="MobiDB-lite"/>
    </source>
</evidence>
<name>A0A6J4RCN3_9ACTN</name>
<sequence length="39" mass="4207">WPRSYRPRVLGKSVSADPAATRPSPNRCRPLARSSNAAG</sequence>
<feature type="non-terminal residue" evidence="2">
    <location>
        <position position="1"/>
    </location>
</feature>
<feature type="region of interest" description="Disordered" evidence="1">
    <location>
        <begin position="1"/>
        <end position="39"/>
    </location>
</feature>
<dbReference type="EMBL" id="CADCVH010000102">
    <property type="protein sequence ID" value="CAA9470328.1"/>
    <property type="molecule type" value="Genomic_DNA"/>
</dbReference>
<dbReference type="AlphaFoldDB" id="A0A6J4RCN3"/>
<reference evidence="2" key="1">
    <citation type="submission" date="2020-02" db="EMBL/GenBank/DDBJ databases">
        <authorList>
            <person name="Meier V. D."/>
        </authorList>
    </citation>
    <scope>NUCLEOTIDE SEQUENCE</scope>
    <source>
        <strain evidence="2">AVDCRST_MAG02</strain>
    </source>
</reference>